<accession>A0A2M7BU64</accession>
<protein>
    <submittedName>
        <fullName evidence="2">Uncharacterized protein</fullName>
    </submittedName>
</protein>
<gene>
    <name evidence="2" type="ORF">COS49_02310</name>
</gene>
<proteinExistence type="predicted"/>
<evidence type="ECO:0000313" key="3">
    <source>
        <dbReference type="Proteomes" id="UP000229894"/>
    </source>
</evidence>
<dbReference type="Proteomes" id="UP000229894">
    <property type="component" value="Unassembled WGS sequence"/>
</dbReference>
<dbReference type="AlphaFoldDB" id="A0A2M7BU64"/>
<dbReference type="EMBL" id="PEUX01000049">
    <property type="protein sequence ID" value="PIV10106.1"/>
    <property type="molecule type" value="Genomic_DNA"/>
</dbReference>
<comment type="caution">
    <text evidence="2">The sequence shown here is derived from an EMBL/GenBank/DDBJ whole genome shotgun (WGS) entry which is preliminary data.</text>
</comment>
<reference evidence="3" key="1">
    <citation type="submission" date="2017-09" db="EMBL/GenBank/DDBJ databases">
        <title>Depth-based differentiation of microbial function through sediment-hosted aquifers and enrichment of novel symbionts in the deep terrestrial subsurface.</title>
        <authorList>
            <person name="Probst A.J."/>
            <person name="Ladd B."/>
            <person name="Jarett J.K."/>
            <person name="Geller-Mcgrath D.E."/>
            <person name="Sieber C.M.K."/>
            <person name="Emerson J.B."/>
            <person name="Anantharaman K."/>
            <person name="Thomas B.C."/>
            <person name="Malmstrom R."/>
            <person name="Stieglmeier M."/>
            <person name="Klingl A."/>
            <person name="Woyke T."/>
            <person name="Ryan C.M."/>
            <person name="Banfield J.F."/>
        </authorList>
    </citation>
    <scope>NUCLEOTIDE SEQUENCE [LARGE SCALE GENOMIC DNA]</scope>
</reference>
<evidence type="ECO:0000256" key="1">
    <source>
        <dbReference type="SAM" id="MobiDB-lite"/>
    </source>
</evidence>
<sequence length="192" mass="21123">MIFGGFSILFFALFGLVAESPGPPKTEFGEETSPVSQEGTPENYQKESFDGEKVAGQSKEIPSGTTLCSISIGEVAKTELLPLVSWTDGAVSINLPAGWNVFTGGECATKSILARDAFSELKQVFYFSEAGPVYTSQERKVWDYNYMQMGGDNMPWFESPLVNPLTAENYLMNFSALALTSFFNRLFPGFRL</sequence>
<name>A0A2M7BU64_9BACT</name>
<organism evidence="2 3">
    <name type="scientific">Candidatus Portnoybacteria bacterium CG03_land_8_20_14_0_80_41_10</name>
    <dbReference type="NCBI Taxonomy" id="1974808"/>
    <lineage>
        <taxon>Bacteria</taxon>
        <taxon>Candidatus Portnoyibacteriota</taxon>
    </lineage>
</organism>
<feature type="compositionally biased region" description="Polar residues" evidence="1">
    <location>
        <begin position="33"/>
        <end position="43"/>
    </location>
</feature>
<evidence type="ECO:0000313" key="2">
    <source>
        <dbReference type="EMBL" id="PIV10106.1"/>
    </source>
</evidence>
<feature type="region of interest" description="Disordered" evidence="1">
    <location>
        <begin position="24"/>
        <end position="51"/>
    </location>
</feature>